<evidence type="ECO:0000313" key="8">
    <source>
        <dbReference type="Proteomes" id="UP000320390"/>
    </source>
</evidence>
<comment type="similarity">
    <text evidence="2">Belongs to the class-I pyridoxal-phosphate-dependent aminotransferase family.</text>
</comment>
<dbReference type="InterPro" id="IPR015424">
    <property type="entry name" value="PyrdxlP-dep_Trfase"/>
</dbReference>
<dbReference type="InterPro" id="IPR050596">
    <property type="entry name" value="AspAT/PAT-like"/>
</dbReference>
<dbReference type="Gene3D" id="3.90.1150.10">
    <property type="entry name" value="Aspartate Aminotransferase, domain 1"/>
    <property type="match status" value="1"/>
</dbReference>
<dbReference type="EC" id="2.6.1.1" evidence="7"/>
<proteinExistence type="inferred from homology"/>
<keyword evidence="4 7" id="KW-0808">Transferase</keyword>
<dbReference type="PANTHER" id="PTHR46383:SF1">
    <property type="entry name" value="ASPARTATE AMINOTRANSFERASE"/>
    <property type="match status" value="1"/>
</dbReference>
<dbReference type="PANTHER" id="PTHR46383">
    <property type="entry name" value="ASPARTATE AMINOTRANSFERASE"/>
    <property type="match status" value="1"/>
</dbReference>
<dbReference type="SUPFAM" id="SSF53383">
    <property type="entry name" value="PLP-dependent transferases"/>
    <property type="match status" value="1"/>
</dbReference>
<dbReference type="Gene3D" id="3.40.640.10">
    <property type="entry name" value="Type I PLP-dependent aspartate aminotransferase-like (Major domain)"/>
    <property type="match status" value="1"/>
</dbReference>
<dbReference type="RefSeq" id="WP_419191319.1">
    <property type="nucleotide sequence ID" value="NZ_CP036434.1"/>
</dbReference>
<evidence type="ECO:0000259" key="6">
    <source>
        <dbReference type="Pfam" id="PF00155"/>
    </source>
</evidence>
<feature type="domain" description="Aminotransferase class I/classII large" evidence="6">
    <location>
        <begin position="30"/>
        <end position="381"/>
    </location>
</feature>
<evidence type="ECO:0000313" key="7">
    <source>
        <dbReference type="EMBL" id="QDV07092.1"/>
    </source>
</evidence>
<dbReference type="AlphaFoldDB" id="A0A518ESP4"/>
<dbReference type="EMBL" id="CP036434">
    <property type="protein sequence ID" value="QDV07092.1"/>
    <property type="molecule type" value="Genomic_DNA"/>
</dbReference>
<keyword evidence="8" id="KW-1185">Reference proteome</keyword>
<comment type="cofactor">
    <cofactor evidence="1">
        <name>pyridoxal 5'-phosphate</name>
        <dbReference type="ChEBI" id="CHEBI:597326"/>
    </cofactor>
</comment>
<evidence type="ECO:0000256" key="5">
    <source>
        <dbReference type="ARBA" id="ARBA00022898"/>
    </source>
</evidence>
<evidence type="ECO:0000256" key="2">
    <source>
        <dbReference type="ARBA" id="ARBA00007441"/>
    </source>
</evidence>
<dbReference type="GO" id="GO:0004069">
    <property type="term" value="F:L-aspartate:2-oxoglutarate aminotransferase activity"/>
    <property type="evidence" value="ECO:0007669"/>
    <property type="project" value="UniProtKB-EC"/>
</dbReference>
<evidence type="ECO:0000256" key="3">
    <source>
        <dbReference type="ARBA" id="ARBA00022576"/>
    </source>
</evidence>
<protein>
    <submittedName>
        <fullName evidence="7">N-acetyl-LL-diaminopimelate aminotransferase</fullName>
        <ecNumber evidence="7">2.6.1.1</ecNumber>
    </submittedName>
</protein>
<dbReference type="Pfam" id="PF00155">
    <property type="entry name" value="Aminotran_1_2"/>
    <property type="match status" value="1"/>
</dbReference>
<keyword evidence="3 7" id="KW-0032">Aminotransferase</keyword>
<dbReference type="GO" id="GO:0006520">
    <property type="term" value="P:amino acid metabolic process"/>
    <property type="evidence" value="ECO:0007669"/>
    <property type="project" value="InterPro"/>
</dbReference>
<name>A0A518ESP4_9BACT</name>
<reference evidence="7 8" key="1">
    <citation type="submission" date="2019-02" db="EMBL/GenBank/DDBJ databases">
        <title>Deep-cultivation of Planctomycetes and their phenomic and genomic characterization uncovers novel biology.</title>
        <authorList>
            <person name="Wiegand S."/>
            <person name="Jogler M."/>
            <person name="Boedeker C."/>
            <person name="Pinto D."/>
            <person name="Vollmers J."/>
            <person name="Rivas-Marin E."/>
            <person name="Kohn T."/>
            <person name="Peeters S.H."/>
            <person name="Heuer A."/>
            <person name="Rast P."/>
            <person name="Oberbeckmann S."/>
            <person name="Bunk B."/>
            <person name="Jeske O."/>
            <person name="Meyerdierks A."/>
            <person name="Storesund J.E."/>
            <person name="Kallscheuer N."/>
            <person name="Luecker S."/>
            <person name="Lage O.M."/>
            <person name="Pohl T."/>
            <person name="Merkel B.J."/>
            <person name="Hornburger P."/>
            <person name="Mueller R.-W."/>
            <person name="Bruemmer F."/>
            <person name="Labrenz M."/>
            <person name="Spormann A.M."/>
            <person name="Op den Camp H."/>
            <person name="Overmann J."/>
            <person name="Amann R."/>
            <person name="Jetten M.S.M."/>
            <person name="Mascher T."/>
            <person name="Medema M.H."/>
            <person name="Devos D.P."/>
            <person name="Kaster A.-K."/>
            <person name="Ovreas L."/>
            <person name="Rohde M."/>
            <person name="Galperin M.Y."/>
            <person name="Jogler C."/>
        </authorList>
    </citation>
    <scope>NUCLEOTIDE SEQUENCE [LARGE SCALE GENOMIC DNA]</scope>
    <source>
        <strain evidence="7 8">Poly30</strain>
    </source>
</reference>
<dbReference type="CDD" id="cd00609">
    <property type="entry name" value="AAT_like"/>
    <property type="match status" value="1"/>
</dbReference>
<evidence type="ECO:0000256" key="4">
    <source>
        <dbReference type="ARBA" id="ARBA00022679"/>
    </source>
</evidence>
<dbReference type="InterPro" id="IPR015421">
    <property type="entry name" value="PyrdxlP-dep_Trfase_major"/>
</dbReference>
<organism evidence="7 8">
    <name type="scientific">Saltatorellus ferox</name>
    <dbReference type="NCBI Taxonomy" id="2528018"/>
    <lineage>
        <taxon>Bacteria</taxon>
        <taxon>Pseudomonadati</taxon>
        <taxon>Planctomycetota</taxon>
        <taxon>Planctomycetia</taxon>
        <taxon>Planctomycetia incertae sedis</taxon>
        <taxon>Saltatorellus</taxon>
    </lineage>
</organism>
<dbReference type="Proteomes" id="UP000320390">
    <property type="component" value="Chromosome"/>
</dbReference>
<evidence type="ECO:0000256" key="1">
    <source>
        <dbReference type="ARBA" id="ARBA00001933"/>
    </source>
</evidence>
<dbReference type="GO" id="GO:0030170">
    <property type="term" value="F:pyridoxal phosphate binding"/>
    <property type="evidence" value="ECO:0007669"/>
    <property type="project" value="InterPro"/>
</dbReference>
<accession>A0A518ESP4</accession>
<gene>
    <name evidence="7" type="ORF">Poly30_26110</name>
</gene>
<dbReference type="InterPro" id="IPR004839">
    <property type="entry name" value="Aminotransferase_I/II_large"/>
</dbReference>
<dbReference type="InterPro" id="IPR015422">
    <property type="entry name" value="PyrdxlP-dep_Trfase_small"/>
</dbReference>
<keyword evidence="5" id="KW-0663">Pyridoxal phosphate</keyword>
<sequence length="391" mass="42712">MTLASRMSVLGTETAFEVFAKAKALEAKGKDIIHLHIGAPDFSTPENIVEAGRKALTDGWHKYTPAKGLPELREAVAENILSFRGAEIDPNNVLIVPGGKPTMFYAIMMFGEAGKEIIYPNPGFPIYESMIHWSGAKAVPYGLEEEKGFAFSAEAVLALITPATSLLIVNTPANPTGGIVPRSEMDKLVAGLEKHPHVTVLCDEIYSRQLYDGEEHVSILQYPSMIDRSILLDGWSKTYAMTGWRLGYGVWPSHLIADAERIQINSSSCANAVTQVAAIEALRGPQTAVDEMLASFDERRKIIHEELNAIPGFRCVMPKGAFYAFPNTSGTGIASKTLEDELLNEAGVACLSGKSFGKFGEGYMRFSYANSADNIREGLRRVREHLANRQA</sequence>